<sequence>MGYIAPECFHAGKATQQSDVYAFGTVLLEVVSGLRPVTKIDGFQLLVDWVWSLHRDGRLLDAVDQRLGGDYVIEEAQRVLLLGLACSHPIASERPKTQEIVQIISGSVPVPYVPPFRPAFVWPSMMPVGGGDITSTTMDTNSLPTSHFVSELAPRSSYEQYGDDDSMV</sequence>
<proteinExistence type="predicted"/>
<protein>
    <submittedName>
        <fullName evidence="1">Uncharacterized protein</fullName>
    </submittedName>
</protein>
<organism evidence="1 2">
    <name type="scientific">Rhododendron molle</name>
    <name type="common">Chinese azalea</name>
    <name type="synonym">Azalea mollis</name>
    <dbReference type="NCBI Taxonomy" id="49168"/>
    <lineage>
        <taxon>Eukaryota</taxon>
        <taxon>Viridiplantae</taxon>
        <taxon>Streptophyta</taxon>
        <taxon>Embryophyta</taxon>
        <taxon>Tracheophyta</taxon>
        <taxon>Spermatophyta</taxon>
        <taxon>Magnoliopsida</taxon>
        <taxon>eudicotyledons</taxon>
        <taxon>Gunneridae</taxon>
        <taxon>Pentapetalae</taxon>
        <taxon>asterids</taxon>
        <taxon>Ericales</taxon>
        <taxon>Ericaceae</taxon>
        <taxon>Ericoideae</taxon>
        <taxon>Rhodoreae</taxon>
        <taxon>Rhododendron</taxon>
    </lineage>
</organism>
<reference evidence="1" key="1">
    <citation type="submission" date="2022-02" db="EMBL/GenBank/DDBJ databases">
        <title>Plant Genome Project.</title>
        <authorList>
            <person name="Zhang R.-G."/>
        </authorList>
    </citation>
    <scope>NUCLEOTIDE SEQUENCE</scope>
    <source>
        <strain evidence="1">AT1</strain>
    </source>
</reference>
<keyword evidence="2" id="KW-1185">Reference proteome</keyword>
<gene>
    <name evidence="1" type="ORF">RHMOL_Rhmol08G0028000</name>
</gene>
<name>A0ACC0MJE0_RHOML</name>
<evidence type="ECO:0000313" key="2">
    <source>
        <dbReference type="Proteomes" id="UP001062846"/>
    </source>
</evidence>
<accession>A0ACC0MJE0</accession>
<dbReference type="EMBL" id="CM046395">
    <property type="protein sequence ID" value="KAI8540990.1"/>
    <property type="molecule type" value="Genomic_DNA"/>
</dbReference>
<comment type="caution">
    <text evidence="1">The sequence shown here is derived from an EMBL/GenBank/DDBJ whole genome shotgun (WGS) entry which is preliminary data.</text>
</comment>
<evidence type="ECO:0000313" key="1">
    <source>
        <dbReference type="EMBL" id="KAI8540990.1"/>
    </source>
</evidence>
<dbReference type="Proteomes" id="UP001062846">
    <property type="component" value="Chromosome 8"/>
</dbReference>